<evidence type="ECO:0000313" key="2">
    <source>
        <dbReference type="EMBL" id="SDD80702.1"/>
    </source>
</evidence>
<evidence type="ECO:0000259" key="1">
    <source>
        <dbReference type="Pfam" id="PF06439"/>
    </source>
</evidence>
<gene>
    <name evidence="2" type="ORF">SAMN04488104_106510</name>
</gene>
<dbReference type="RefSeq" id="WP_087941344.1">
    <property type="nucleotide sequence ID" value="NZ_FNAC01000065.1"/>
</dbReference>
<name>A0A1G6XRS1_9BACT</name>
<dbReference type="AlphaFoldDB" id="A0A1G6XRS1"/>
<accession>A0A1G6XRS1</accession>
<reference evidence="3" key="1">
    <citation type="submission" date="2016-10" db="EMBL/GenBank/DDBJ databases">
        <authorList>
            <person name="Varghese N."/>
            <person name="Submissions S."/>
        </authorList>
    </citation>
    <scope>NUCLEOTIDE SEQUENCE [LARGE SCALE GENOMIC DNA]</scope>
    <source>
        <strain evidence="3">DSM 23095</strain>
    </source>
</reference>
<dbReference type="STRING" id="686796.SAMN04488104_106510"/>
<keyword evidence="3" id="KW-1185">Reference proteome</keyword>
<dbReference type="PROSITE" id="PS51257">
    <property type="entry name" value="PROKAR_LIPOPROTEIN"/>
    <property type="match status" value="1"/>
</dbReference>
<dbReference type="EMBL" id="FNAC01000065">
    <property type="protein sequence ID" value="SDD80702.1"/>
    <property type="molecule type" value="Genomic_DNA"/>
</dbReference>
<proteinExistence type="predicted"/>
<dbReference type="Pfam" id="PF06439">
    <property type="entry name" value="3keto-disac_hyd"/>
    <property type="match status" value="1"/>
</dbReference>
<feature type="domain" description="3-keto-alpha-glucoside-1,2-lyase/3-keto-2-hydroxy-glucal hydratase" evidence="1">
    <location>
        <begin position="29"/>
        <end position="257"/>
    </location>
</feature>
<sequence>MNKIEITYPVFILLALLLLCSCQEKTEDEWIPIFNGKNLDGWSAKFTGEKYGVNYLNTFQAKEGRLIVSYDNYDSFDDNFGHLFYEEKLSRFRLRLAYRFVGDTVPGTPSWGYKNSGIKFHTPHPAELPLDQTLLVAVEAQILGGDGKTERFTANVCTAGTHVVMNKKLITQHCTNSNYPAISDSSWVKMEIEVLGSEKIIHKINGEVVMEYSQPQYDETDEFARELMGKGHPQIISEGYIALQAEGHPIEFKNIELMRLDN</sequence>
<dbReference type="OrthoDB" id="9787527at2"/>
<dbReference type="GO" id="GO:0016787">
    <property type="term" value="F:hydrolase activity"/>
    <property type="evidence" value="ECO:0007669"/>
    <property type="project" value="InterPro"/>
</dbReference>
<evidence type="ECO:0000313" key="3">
    <source>
        <dbReference type="Proteomes" id="UP000199060"/>
    </source>
</evidence>
<dbReference type="Gene3D" id="2.60.120.560">
    <property type="entry name" value="Exo-inulinase, domain 1"/>
    <property type="match status" value="1"/>
</dbReference>
<organism evidence="2 3">
    <name type="scientific">Algoriphagus faecimaris</name>
    <dbReference type="NCBI Taxonomy" id="686796"/>
    <lineage>
        <taxon>Bacteria</taxon>
        <taxon>Pseudomonadati</taxon>
        <taxon>Bacteroidota</taxon>
        <taxon>Cytophagia</taxon>
        <taxon>Cytophagales</taxon>
        <taxon>Cyclobacteriaceae</taxon>
        <taxon>Algoriphagus</taxon>
    </lineage>
</organism>
<protein>
    <recommendedName>
        <fullName evidence="1">3-keto-alpha-glucoside-1,2-lyase/3-keto-2-hydroxy-glucal hydratase domain-containing protein</fullName>
    </recommendedName>
</protein>
<dbReference type="Proteomes" id="UP000199060">
    <property type="component" value="Unassembled WGS sequence"/>
</dbReference>
<dbReference type="InterPro" id="IPR010496">
    <property type="entry name" value="AL/BT2_dom"/>
</dbReference>